<keyword evidence="2" id="KW-1185">Reference proteome</keyword>
<sequence>MMGAPSVPCLALTVNCFSSLAAASISTSNDLTSAFYSLTNMKYNLCSVLSSSEAFQLSGGASFLPVFRSSMFLDTYKLRHGRRSAQQKQVEQSLKKRFDDAEASTSAGSTIADGWIDIYNFSRIRRTARRCTRVLADAEGSTNGSSSNEDESLQETVEESKKLLALQKELLTQVAERKKLITTLSQDLGNPKQQLKTLRESDINRSSLLQVGSEETKNGQGQNHQQGGDSSSSSLTSVRSGSPSKRSLGTVWPSPGTESGSSPPLPEKTASPPVVHSPVQTVSSIPVEASTLAPTVLPDVVSSPDHPINPWNNTAGAIEQNSKEPQKQVEQQDTRPKEVDSEHSNKAPPLAGPNVMNIIVVAAECAPWSKTGGLGDVAGALPKALARRGHRVMVVAPRYGIYKEAWETGIRKVYNVSGQDMEVGYFHVYVDEVDFVFIDSPLFHSWSNQIYGGSREDVLTRMVLLCKAAVEVPWHVPCGGVCYGDGNLVFVANDWHTALLPVYLQAYYHDNGLMPFARSILVIHNIAHQGRGPLADFNRLGLPDHYISKFQLYDPIGGEHMNVFMAGLLTAHRIVAVSHGYARECQTQEGGWGLDWVIRENSWKLRGVVNGIDDIEWNPELDAFLNNEGYTNYSLESFEVGKANCKAALQKELGLPIRADVPLLGFIGRLDYQKGVDIIAQAMPWMMDKDLQLVMLGSGRSDLENMLHSFEHQYQDKVRGWVGFSVKTAHRITAGVDILLMPSRFEPCGLNQLYAMRYGTVPVVHAVGGLRDTVHPFDPFTEQGLGWTFDKAEVSGLIHALGNAIWTFRDFKDSWRGIQKRGMSQNLSWDHAAQQYEEVLLAAKYQW</sequence>
<reference evidence="2" key="1">
    <citation type="journal article" date="2024" name="Proc. Natl. Acad. Sci. U.S.A.">
        <title>Extraordinary preservation of gene collinearity over three hundred million years revealed in homosporous lycophytes.</title>
        <authorList>
            <person name="Li C."/>
            <person name="Wickell D."/>
            <person name="Kuo L.Y."/>
            <person name="Chen X."/>
            <person name="Nie B."/>
            <person name="Liao X."/>
            <person name="Peng D."/>
            <person name="Ji J."/>
            <person name="Jenkins J."/>
            <person name="Williams M."/>
            <person name="Shu S."/>
            <person name="Plott C."/>
            <person name="Barry K."/>
            <person name="Rajasekar S."/>
            <person name="Grimwood J."/>
            <person name="Han X."/>
            <person name="Sun S."/>
            <person name="Hou Z."/>
            <person name="He W."/>
            <person name="Dai G."/>
            <person name="Sun C."/>
            <person name="Schmutz J."/>
            <person name="Leebens-Mack J.H."/>
            <person name="Li F.W."/>
            <person name="Wang L."/>
        </authorList>
    </citation>
    <scope>NUCLEOTIDE SEQUENCE [LARGE SCALE GENOMIC DNA]</scope>
    <source>
        <strain evidence="2">cv. PW_Plant_1</strain>
    </source>
</reference>
<name>A0ACC2AH30_DIPCM</name>
<evidence type="ECO:0000313" key="1">
    <source>
        <dbReference type="EMBL" id="KAJ7516869.1"/>
    </source>
</evidence>
<comment type="caution">
    <text evidence="1">The sequence shown here is derived from an EMBL/GenBank/DDBJ whole genome shotgun (WGS) entry which is preliminary data.</text>
</comment>
<dbReference type="EMBL" id="CM055112">
    <property type="protein sequence ID" value="KAJ7516869.1"/>
    <property type="molecule type" value="Genomic_DNA"/>
</dbReference>
<organism evidence="1 2">
    <name type="scientific">Diphasiastrum complanatum</name>
    <name type="common">Issler's clubmoss</name>
    <name type="synonym">Lycopodium complanatum</name>
    <dbReference type="NCBI Taxonomy" id="34168"/>
    <lineage>
        <taxon>Eukaryota</taxon>
        <taxon>Viridiplantae</taxon>
        <taxon>Streptophyta</taxon>
        <taxon>Embryophyta</taxon>
        <taxon>Tracheophyta</taxon>
        <taxon>Lycopodiopsida</taxon>
        <taxon>Lycopodiales</taxon>
        <taxon>Lycopodiaceae</taxon>
        <taxon>Lycopodioideae</taxon>
        <taxon>Diphasiastrum</taxon>
    </lineage>
</organism>
<gene>
    <name evidence="1" type="ORF">O6H91_21G002300</name>
</gene>
<evidence type="ECO:0000313" key="2">
    <source>
        <dbReference type="Proteomes" id="UP001162992"/>
    </source>
</evidence>
<dbReference type="Proteomes" id="UP001162992">
    <property type="component" value="Chromosome 21"/>
</dbReference>
<protein>
    <submittedName>
        <fullName evidence="1">Uncharacterized protein</fullName>
    </submittedName>
</protein>
<accession>A0ACC2AH30</accession>
<proteinExistence type="predicted"/>